<dbReference type="AlphaFoldDB" id="A0A2S9SU97"/>
<feature type="domain" description="MmeI-like C-terminal" evidence="8">
    <location>
        <begin position="806"/>
        <end position="882"/>
    </location>
</feature>
<protein>
    <recommendedName>
        <fullName evidence="1">site-specific DNA-methyltransferase (adenine-specific)</fullName>
        <ecNumber evidence="1">2.1.1.72</ecNumber>
    </recommendedName>
</protein>
<comment type="caution">
    <text evidence="10">The sequence shown here is derived from an EMBL/GenBank/DDBJ whole genome shotgun (WGS) entry which is preliminary data.</text>
</comment>
<gene>
    <name evidence="10" type="ORF">CJ671_04385</name>
</gene>
<comment type="catalytic activity">
    <reaction evidence="4">
        <text>a 2'-deoxyadenosine in DNA + S-adenosyl-L-methionine = an N(6)-methyl-2'-deoxyadenosine in DNA + S-adenosyl-L-homocysteine + H(+)</text>
        <dbReference type="Rhea" id="RHEA:15197"/>
        <dbReference type="Rhea" id="RHEA-COMP:12418"/>
        <dbReference type="Rhea" id="RHEA-COMP:12419"/>
        <dbReference type="ChEBI" id="CHEBI:15378"/>
        <dbReference type="ChEBI" id="CHEBI:57856"/>
        <dbReference type="ChEBI" id="CHEBI:59789"/>
        <dbReference type="ChEBI" id="CHEBI:90615"/>
        <dbReference type="ChEBI" id="CHEBI:90616"/>
        <dbReference type="EC" id="2.1.1.72"/>
    </reaction>
</comment>
<evidence type="ECO:0000256" key="3">
    <source>
        <dbReference type="ARBA" id="ARBA00022679"/>
    </source>
</evidence>
<evidence type="ECO:0000259" key="7">
    <source>
        <dbReference type="Pfam" id="PF20466"/>
    </source>
</evidence>
<dbReference type="Pfam" id="PF20466">
    <property type="entry name" value="MmeI_TRD"/>
    <property type="match status" value="1"/>
</dbReference>
<evidence type="ECO:0000313" key="11">
    <source>
        <dbReference type="Proteomes" id="UP000238649"/>
    </source>
</evidence>
<dbReference type="PRINTS" id="PR00507">
    <property type="entry name" value="N12N6MTFRASE"/>
</dbReference>
<dbReference type="Pfam" id="PF20464">
    <property type="entry name" value="MmeI_N"/>
    <property type="match status" value="1"/>
</dbReference>
<dbReference type="Pfam" id="PF20465">
    <property type="entry name" value="MmeI_hel"/>
    <property type="match status" value="1"/>
</dbReference>
<dbReference type="RefSeq" id="WP_105911504.1">
    <property type="nucleotide sequence ID" value="NZ_NXGH01000009.1"/>
</dbReference>
<dbReference type="EC" id="2.1.1.72" evidence="1"/>
<evidence type="ECO:0000259" key="5">
    <source>
        <dbReference type="Pfam" id="PF20464"/>
    </source>
</evidence>
<dbReference type="GO" id="GO:0009007">
    <property type="term" value="F:site-specific DNA-methyltransferase (adenine-specific) activity"/>
    <property type="evidence" value="ECO:0007669"/>
    <property type="project" value="UniProtKB-EC"/>
</dbReference>
<dbReference type="PANTHER" id="PTHR33841:SF1">
    <property type="entry name" value="DNA METHYLTRANSFERASE A"/>
    <property type="match status" value="1"/>
</dbReference>
<proteinExistence type="predicted"/>
<dbReference type="PANTHER" id="PTHR33841">
    <property type="entry name" value="DNA METHYLTRANSFERASE YEEA-RELATED"/>
    <property type="match status" value="1"/>
</dbReference>
<dbReference type="Proteomes" id="UP000238649">
    <property type="component" value="Unassembled WGS sequence"/>
</dbReference>
<feature type="domain" description="MmeI-like helicase spacer" evidence="6">
    <location>
        <begin position="179"/>
        <end position="257"/>
    </location>
</feature>
<dbReference type="Pfam" id="PF20467">
    <property type="entry name" value="MmeI_C"/>
    <property type="match status" value="1"/>
</dbReference>
<dbReference type="InterPro" id="IPR046817">
    <property type="entry name" value="MmeI_N"/>
</dbReference>
<organism evidence="10 11">
    <name type="scientific">Aliarcobacter cryaerophilus</name>
    <dbReference type="NCBI Taxonomy" id="28198"/>
    <lineage>
        <taxon>Bacteria</taxon>
        <taxon>Pseudomonadati</taxon>
        <taxon>Campylobacterota</taxon>
        <taxon>Epsilonproteobacteria</taxon>
        <taxon>Campylobacterales</taxon>
        <taxon>Arcobacteraceae</taxon>
        <taxon>Aliarcobacter</taxon>
    </lineage>
</organism>
<feature type="domain" description="MmeI-like DNA-methyltransferase" evidence="9">
    <location>
        <begin position="332"/>
        <end position="588"/>
    </location>
</feature>
<evidence type="ECO:0000256" key="1">
    <source>
        <dbReference type="ARBA" id="ARBA00011900"/>
    </source>
</evidence>
<feature type="domain" description="MmeI-like N-terminal" evidence="5">
    <location>
        <begin position="11"/>
        <end position="173"/>
    </location>
</feature>
<dbReference type="SUPFAM" id="SSF53335">
    <property type="entry name" value="S-adenosyl-L-methionine-dependent methyltransferases"/>
    <property type="match status" value="1"/>
</dbReference>
<dbReference type="InterPro" id="IPR046819">
    <property type="entry name" value="MmeI_hel"/>
</dbReference>
<dbReference type="EMBL" id="NXGH01000009">
    <property type="protein sequence ID" value="PRM90089.1"/>
    <property type="molecule type" value="Genomic_DNA"/>
</dbReference>
<name>A0A2S9SU97_9BACT</name>
<dbReference type="InterPro" id="IPR029063">
    <property type="entry name" value="SAM-dependent_MTases_sf"/>
</dbReference>
<sequence>MALSWNEIKNRAINFSKEWEKEQREHAESQSFWNDFFNIFGISRKRVASFEEPVKKLGEQRGRIDLFWKGTLLVEHKSRGKDLTKAYTQAMDYFPGLKEAELPKYILISDFETFKLYDLEEDKNYEFTLNELYKNVHLFGFIAGYTKHKVIAEDPINIQAAQMMGKLHDKLKDVGYDGHPLELFLVRLLFLGFAEDTSIFEKRAFLEFLENKTNEDGSDLGSKLTELFQVLNTSFEKRLKNIDESLASFPYVNGKLFEEFLPIPSFDSKMREILLECCYLDWSKISPAIFGSLFQSIMDKEHRRNLGAHYTSESNILKLIRPLFLDELYEKFEKVKKNKKQLAEFHKELSTLNFLDPACGSGNFLIIAYRELRILELEILKILYSENVLDISSIVWCDVDQFHGIEVEEFPAQIAQVAMWLIDHQMNMMISEHFGQYFVRLPLKKSANIVHANSLQISWEDLVSKDKLTYILGNPPFIGERYQSKQQRLDLENLFNAKVKLDYVTAWYLKASRYIQNTKIKVAFVSTNSIVQGEQIGILWKLLFENYKIKIHFAHQTFNWSNEAKSNAAVYVVIIGFASFDTTNKKIFEYENINNEPFEKEAKNINPYLVDANDFFIEKRSKPLCNVTKMQTGSRANDQGKLLFSEDEKNEFIQKEPLSEKYFRQVMGAKEFINSILRFALWLEDVNPAELRQMKFVLQIIEEIKKIREKTPHLFGSIRNPKFDYLFIPQMSSQRREYIPIGFLDKSIIPLDPHFVIDKATLYDFGILTSKLHMVWVDYVCGRLKSDYRYSNSIVYNNYPFPKNVSEKQKKVVEEKAQNILDIRASFTDCSLADLYDPLSMPPNLKKAHQELDKAVNNCYGSKSFKNDKERIEFLFGLYEQYLIA</sequence>
<evidence type="ECO:0000256" key="2">
    <source>
        <dbReference type="ARBA" id="ARBA00022603"/>
    </source>
</evidence>
<dbReference type="InterPro" id="IPR046818">
    <property type="entry name" value="MmeI_C"/>
</dbReference>
<dbReference type="InterPro" id="IPR046816">
    <property type="entry name" value="MmeI_Mtase"/>
</dbReference>
<dbReference type="Pfam" id="PF20473">
    <property type="entry name" value="MmeI_Mtase"/>
    <property type="match status" value="1"/>
</dbReference>
<keyword evidence="2 10" id="KW-0489">Methyltransferase</keyword>
<evidence type="ECO:0000256" key="4">
    <source>
        <dbReference type="ARBA" id="ARBA00047942"/>
    </source>
</evidence>
<evidence type="ECO:0000259" key="6">
    <source>
        <dbReference type="Pfam" id="PF20465"/>
    </source>
</evidence>
<dbReference type="Gene3D" id="3.40.50.150">
    <property type="entry name" value="Vaccinia Virus protein VP39"/>
    <property type="match status" value="1"/>
</dbReference>
<evidence type="ECO:0000259" key="9">
    <source>
        <dbReference type="Pfam" id="PF20473"/>
    </source>
</evidence>
<dbReference type="OrthoDB" id="9761012at2"/>
<dbReference type="GO" id="GO:0032259">
    <property type="term" value="P:methylation"/>
    <property type="evidence" value="ECO:0007669"/>
    <property type="project" value="UniProtKB-KW"/>
</dbReference>
<evidence type="ECO:0000259" key="8">
    <source>
        <dbReference type="Pfam" id="PF20467"/>
    </source>
</evidence>
<dbReference type="InterPro" id="IPR050953">
    <property type="entry name" value="N4_N6_ade-DNA_methylase"/>
</dbReference>
<dbReference type="InterPro" id="IPR046820">
    <property type="entry name" value="MmeI_TRD"/>
</dbReference>
<keyword evidence="3 10" id="KW-0808">Transferase</keyword>
<reference evidence="10 11" key="1">
    <citation type="submission" date="2017-09" db="EMBL/GenBank/DDBJ databases">
        <title>Reassesment of A. cryaerophilus.</title>
        <authorList>
            <person name="Perez-Cataluna A."/>
            <person name="Collado L."/>
            <person name="Salgado O."/>
            <person name="Lefinanco V."/>
            <person name="Figueras M.J."/>
        </authorList>
    </citation>
    <scope>NUCLEOTIDE SEQUENCE [LARGE SCALE GENOMIC DNA]</scope>
    <source>
        <strain evidence="10 11">LMG 9871</strain>
    </source>
</reference>
<feature type="domain" description="MmeI-like target recognition" evidence="7">
    <location>
        <begin position="612"/>
        <end position="803"/>
    </location>
</feature>
<accession>A0A2S9SU97</accession>
<evidence type="ECO:0000313" key="10">
    <source>
        <dbReference type="EMBL" id="PRM90089.1"/>
    </source>
</evidence>